<name>A0ABU8RNX3_9ACTN</name>
<dbReference type="Gene3D" id="1.20.120.450">
    <property type="entry name" value="dinb family like domain"/>
    <property type="match status" value="1"/>
</dbReference>
<dbReference type="EMBL" id="JBBIAA010000033">
    <property type="protein sequence ID" value="MEJ5946792.1"/>
    <property type="molecule type" value="Genomic_DNA"/>
</dbReference>
<comment type="caution">
    <text evidence="2">The sequence shown here is derived from an EMBL/GenBank/DDBJ whole genome shotgun (WGS) entry which is preliminary data.</text>
</comment>
<dbReference type="InterPro" id="IPR017517">
    <property type="entry name" value="Maleyloyr_isom"/>
</dbReference>
<sequence>MTTSEDDGGHEQREQGVAAAYAAADAALRRVLDDVPTERWSAPSPCEGWTAADVVEHLVTTQRALLEEHGARLGPAPEVGTDPARAWRTHADAVRTVLGSPVPATTFEGFFGPTTVGETLERFYVWDMVVHRWDVARAVGLDPDLTSAELDRVDRGAEGFGDALHMEGICAPALDVPAGASRETAVLARLGRRA</sequence>
<dbReference type="InterPro" id="IPR017520">
    <property type="entry name" value="CHP03086"/>
</dbReference>
<accession>A0ABU8RNX3</accession>
<evidence type="ECO:0000313" key="2">
    <source>
        <dbReference type="EMBL" id="MEJ5946792.1"/>
    </source>
</evidence>
<evidence type="ECO:0000259" key="1">
    <source>
        <dbReference type="Pfam" id="PF11716"/>
    </source>
</evidence>
<dbReference type="RefSeq" id="WP_339576172.1">
    <property type="nucleotide sequence ID" value="NZ_JBBIAA010000033.1"/>
</dbReference>
<dbReference type="NCBIfam" id="TIGR03083">
    <property type="entry name" value="maleylpyruvate isomerase family mycothiol-dependent enzyme"/>
    <property type="match status" value="1"/>
</dbReference>
<dbReference type="Proteomes" id="UP001387100">
    <property type="component" value="Unassembled WGS sequence"/>
</dbReference>
<dbReference type="Pfam" id="PF11716">
    <property type="entry name" value="MDMPI_N"/>
    <property type="match status" value="1"/>
</dbReference>
<feature type="domain" description="Mycothiol-dependent maleylpyruvate isomerase metal-binding" evidence="1">
    <location>
        <begin position="22"/>
        <end position="136"/>
    </location>
</feature>
<proteinExistence type="predicted"/>
<dbReference type="NCBIfam" id="TIGR03086">
    <property type="entry name" value="TIGR03086 family metal-binding protein"/>
    <property type="match status" value="1"/>
</dbReference>
<evidence type="ECO:0000313" key="3">
    <source>
        <dbReference type="Proteomes" id="UP001387100"/>
    </source>
</evidence>
<organism evidence="2 3">
    <name type="scientific">Pseudokineococcus basanitobsidens</name>
    <dbReference type="NCBI Taxonomy" id="1926649"/>
    <lineage>
        <taxon>Bacteria</taxon>
        <taxon>Bacillati</taxon>
        <taxon>Actinomycetota</taxon>
        <taxon>Actinomycetes</taxon>
        <taxon>Kineosporiales</taxon>
        <taxon>Kineosporiaceae</taxon>
        <taxon>Pseudokineococcus</taxon>
    </lineage>
</organism>
<dbReference type="InterPro" id="IPR034660">
    <property type="entry name" value="DinB/YfiT-like"/>
</dbReference>
<protein>
    <submittedName>
        <fullName evidence="2">TIGR03086 family metal-binding protein</fullName>
    </submittedName>
</protein>
<dbReference type="InterPro" id="IPR024344">
    <property type="entry name" value="MDMPI_metal-binding"/>
</dbReference>
<reference evidence="2 3" key="1">
    <citation type="journal article" date="2017" name="Int. J. Syst. Evol. Microbiol.">
        <title>Pseudokineococcus basanitobsidens sp. nov., isolated from volcanic rock.</title>
        <authorList>
            <person name="Lee D.W."/>
            <person name="Park M.Y."/>
            <person name="Kim J.J."/>
            <person name="Kim B.S."/>
        </authorList>
    </citation>
    <scope>NUCLEOTIDE SEQUENCE [LARGE SCALE GENOMIC DNA]</scope>
    <source>
        <strain evidence="2 3">DSM 103726</strain>
    </source>
</reference>
<dbReference type="SUPFAM" id="SSF109854">
    <property type="entry name" value="DinB/YfiT-like putative metalloenzymes"/>
    <property type="match status" value="1"/>
</dbReference>
<keyword evidence="3" id="KW-1185">Reference proteome</keyword>
<gene>
    <name evidence="2" type="ORF">WDZ17_15955</name>
</gene>